<name>A0A8H6NF81_9PEZI</name>
<evidence type="ECO:0000313" key="2">
    <source>
        <dbReference type="EMBL" id="KAF6830405.1"/>
    </source>
</evidence>
<organism evidence="2 3">
    <name type="scientific">Colletotrichum musicola</name>
    <dbReference type="NCBI Taxonomy" id="2175873"/>
    <lineage>
        <taxon>Eukaryota</taxon>
        <taxon>Fungi</taxon>
        <taxon>Dikarya</taxon>
        <taxon>Ascomycota</taxon>
        <taxon>Pezizomycotina</taxon>
        <taxon>Sordariomycetes</taxon>
        <taxon>Hypocreomycetidae</taxon>
        <taxon>Glomerellales</taxon>
        <taxon>Glomerellaceae</taxon>
        <taxon>Colletotrichum</taxon>
        <taxon>Colletotrichum orchidearum species complex</taxon>
    </lineage>
</organism>
<feature type="compositionally biased region" description="Basic residues" evidence="1">
    <location>
        <begin position="13"/>
        <end position="33"/>
    </location>
</feature>
<comment type="caution">
    <text evidence="2">The sequence shown here is derived from an EMBL/GenBank/DDBJ whole genome shotgun (WGS) entry which is preliminary data.</text>
</comment>
<evidence type="ECO:0000313" key="3">
    <source>
        <dbReference type="Proteomes" id="UP000639643"/>
    </source>
</evidence>
<evidence type="ECO:0000256" key="1">
    <source>
        <dbReference type="SAM" id="MobiDB-lite"/>
    </source>
</evidence>
<keyword evidence="3" id="KW-1185">Reference proteome</keyword>
<gene>
    <name evidence="2" type="ORF">CMUS01_07769</name>
</gene>
<accession>A0A8H6NF81</accession>
<feature type="compositionally biased region" description="Low complexity" evidence="1">
    <location>
        <begin position="50"/>
        <end position="62"/>
    </location>
</feature>
<reference evidence="2" key="1">
    <citation type="journal article" date="2020" name="Phytopathology">
        <title>Genome Sequence Resources of Colletotrichum truncatum, C. plurivorum, C. musicola, and C. sojae: Four Species Pathogenic to Soybean (Glycine max).</title>
        <authorList>
            <person name="Rogerio F."/>
            <person name="Boufleur T.R."/>
            <person name="Ciampi-Guillardi M."/>
            <person name="Sukno S.A."/>
            <person name="Thon M.R."/>
            <person name="Massola Junior N.S."/>
            <person name="Baroncelli R."/>
        </authorList>
    </citation>
    <scope>NUCLEOTIDE SEQUENCE</scope>
    <source>
        <strain evidence="2">LFN0074</strain>
    </source>
</reference>
<proteinExistence type="predicted"/>
<protein>
    <submittedName>
        <fullName evidence="2">Uncharacterized protein</fullName>
    </submittedName>
</protein>
<dbReference type="Proteomes" id="UP000639643">
    <property type="component" value="Unassembled WGS sequence"/>
</dbReference>
<feature type="region of interest" description="Disordered" evidence="1">
    <location>
        <begin position="1"/>
        <end position="77"/>
    </location>
</feature>
<sequence>MPAAWPQEDAGRKLKTPIRKHAGAVSVRGHRWLGRGNGRSTSEANAHANVGDVGSDSGVPSSLKGGDEENLPSPAPC</sequence>
<dbReference type="EMBL" id="WIGM01000285">
    <property type="protein sequence ID" value="KAF6830405.1"/>
    <property type="molecule type" value="Genomic_DNA"/>
</dbReference>
<dbReference type="AlphaFoldDB" id="A0A8H6NF81"/>